<organism evidence="13 14">
    <name type="scientific">Allofournierella massiliensis</name>
    <dbReference type="NCBI Taxonomy" id="1650663"/>
    <lineage>
        <taxon>Bacteria</taxon>
        <taxon>Bacillati</taxon>
        <taxon>Bacillota</taxon>
        <taxon>Clostridia</taxon>
        <taxon>Eubacteriales</taxon>
        <taxon>Oscillospiraceae</taxon>
        <taxon>Allofournierella</taxon>
    </lineage>
</organism>
<reference evidence="13 14" key="1">
    <citation type="submission" date="2019-03" db="EMBL/GenBank/DDBJ databases">
        <title>Genomic Encyclopedia of Type Strains, Phase IV (KMG-IV): sequencing the most valuable type-strain genomes for metagenomic binning, comparative biology and taxonomic classification.</title>
        <authorList>
            <person name="Goeker M."/>
        </authorList>
    </citation>
    <scope>NUCLEOTIDE SEQUENCE [LARGE SCALE GENOMIC DNA]</scope>
    <source>
        <strain evidence="13 14">DSM 100451</strain>
    </source>
</reference>
<comment type="similarity">
    <text evidence="1">Belongs to the iron-containing alcohol dehydrogenase family.</text>
</comment>
<feature type="binding site" evidence="9">
    <location>
        <position position="275"/>
    </location>
    <ligand>
        <name>glycerol</name>
        <dbReference type="ChEBI" id="CHEBI:17754"/>
    </ligand>
</feature>
<accession>A0A4R1R810</accession>
<dbReference type="PIRSF" id="PIRSF000112">
    <property type="entry name" value="Glycerol_dehydrogenase"/>
    <property type="match status" value="1"/>
</dbReference>
<dbReference type="NCBIfam" id="NF006941">
    <property type="entry name" value="PRK09423.1"/>
    <property type="match status" value="1"/>
</dbReference>
<keyword evidence="3" id="KW-0560">Oxidoreductase</keyword>
<dbReference type="OrthoDB" id="5198708at2"/>
<dbReference type="CDD" id="cd08170">
    <property type="entry name" value="GlyDH"/>
    <property type="match status" value="1"/>
</dbReference>
<dbReference type="SUPFAM" id="SSF56796">
    <property type="entry name" value="Dehydroquinate synthase-like"/>
    <property type="match status" value="1"/>
</dbReference>
<keyword evidence="2 9" id="KW-0479">Metal-binding</keyword>
<evidence type="ECO:0000256" key="7">
    <source>
        <dbReference type="ARBA" id="ARBA00040132"/>
    </source>
</evidence>
<feature type="binding site" evidence="11">
    <location>
        <begin position="98"/>
        <end position="102"/>
    </location>
    <ligand>
        <name>NAD(+)</name>
        <dbReference type="ChEBI" id="CHEBI:57540"/>
    </ligand>
</feature>
<evidence type="ECO:0000259" key="12">
    <source>
        <dbReference type="Pfam" id="PF00465"/>
    </source>
</evidence>
<name>A0A4R1R810_9FIRM</name>
<dbReference type="InterPro" id="IPR001670">
    <property type="entry name" value="ADH_Fe/GldA"/>
</dbReference>
<keyword evidence="4 11" id="KW-0520">NAD</keyword>
<comment type="cofactor">
    <cofactor evidence="9">
        <name>Zn(2+)</name>
        <dbReference type="ChEBI" id="CHEBI:29105"/>
    </cofactor>
    <text evidence="9">Binds 1 zinc ion per subunit.</text>
</comment>
<dbReference type="Proteomes" id="UP000295184">
    <property type="component" value="Unassembled WGS sequence"/>
</dbReference>
<keyword evidence="9" id="KW-0862">Zinc</keyword>
<evidence type="ECO:0000256" key="4">
    <source>
        <dbReference type="ARBA" id="ARBA00023027"/>
    </source>
</evidence>
<dbReference type="GO" id="GO:0046872">
    <property type="term" value="F:metal ion binding"/>
    <property type="evidence" value="ECO:0007669"/>
    <property type="project" value="UniProtKB-KW"/>
</dbReference>
<dbReference type="PANTHER" id="PTHR43616">
    <property type="entry name" value="GLYCEROL DEHYDROGENASE"/>
    <property type="match status" value="1"/>
</dbReference>
<dbReference type="EMBL" id="SLUM01000001">
    <property type="protein sequence ID" value="TCL61670.1"/>
    <property type="molecule type" value="Genomic_DNA"/>
</dbReference>
<feature type="binding site" evidence="10">
    <location>
        <position position="125"/>
    </location>
    <ligand>
        <name>glycerol</name>
        <dbReference type="ChEBI" id="CHEBI:17754"/>
    </ligand>
</feature>
<dbReference type="PROSITE" id="PS00060">
    <property type="entry name" value="ADH_IRON_2"/>
    <property type="match status" value="1"/>
</dbReference>
<comment type="caution">
    <text evidence="13">The sequence shown here is derived from an EMBL/GenBank/DDBJ whole genome shotgun (WGS) entry which is preliminary data.</text>
</comment>
<proteinExistence type="inferred from homology"/>
<evidence type="ECO:0000256" key="8">
    <source>
        <dbReference type="ARBA" id="ARBA00049006"/>
    </source>
</evidence>
<feature type="binding site" evidence="11">
    <location>
        <position position="131"/>
    </location>
    <ligand>
        <name>NAD(+)</name>
        <dbReference type="ChEBI" id="CHEBI:57540"/>
    </ligand>
</feature>
<dbReference type="PROSITE" id="PS00913">
    <property type="entry name" value="ADH_IRON_1"/>
    <property type="match status" value="1"/>
</dbReference>
<dbReference type="InterPro" id="IPR018211">
    <property type="entry name" value="ADH_Fe_CS"/>
</dbReference>
<feature type="binding site" evidence="9">
    <location>
        <position position="175"/>
    </location>
    <ligand>
        <name>glycerol</name>
        <dbReference type="ChEBI" id="CHEBI:17754"/>
    </ligand>
</feature>
<dbReference type="GO" id="GO:0008888">
    <property type="term" value="F:glycerol dehydrogenase (NAD+) activity"/>
    <property type="evidence" value="ECO:0007669"/>
    <property type="project" value="UniProtKB-EC"/>
</dbReference>
<dbReference type="RefSeq" id="WP_058964140.1">
    <property type="nucleotide sequence ID" value="NZ_CABKVM010000016.1"/>
</dbReference>
<evidence type="ECO:0000256" key="5">
    <source>
        <dbReference type="ARBA" id="ARBA00037918"/>
    </source>
</evidence>
<feature type="binding site" evidence="11">
    <location>
        <begin position="120"/>
        <end position="123"/>
    </location>
    <ligand>
        <name>NAD(+)</name>
        <dbReference type="ChEBI" id="CHEBI:57540"/>
    </ligand>
</feature>
<gene>
    <name evidence="13" type="ORF">EDD77_101124</name>
</gene>
<sequence length="370" mass="38647">MTDHEQDKRTGAPSRYVQGPGALRRLGRYTRRLGQGIFLISDEAGIERIRQDVEAGLPGAGGVEFVPFEGACCEKEITELVRRFEASGCRVVAGAGGGKHLDVAKAVAAFARAPMVMLPTVASTDAPCSALAVLYTPDGLFDRYLYLDKNPDLVLADTTHIAAAPPRLLAAGMGDALSTWFEARACAEAGGKNSFGTAPGAAALCLAQGCWNNLLRCGARAMEQVQRKCPGEELETIVETNIYLSGVGFESGGLAAAHAVANGIASLGRANRAGHGQAVAFGVQVQLVLEQRLGAQPLRARQDLSQVRAFCKSVGLPTSLADLALSDITGDELSELARVALDPAGNMGNMPFAVSAGDLISAVKALTQEI</sequence>
<comment type="pathway">
    <text evidence="5">Polyol metabolism; glycerol fermentation; glycerone phosphate from glycerol (oxidative route): step 1/2.</text>
</comment>
<dbReference type="PANTHER" id="PTHR43616:SF5">
    <property type="entry name" value="GLYCEROL DEHYDROGENASE 1"/>
    <property type="match status" value="1"/>
</dbReference>
<evidence type="ECO:0000256" key="6">
    <source>
        <dbReference type="ARBA" id="ARBA00039147"/>
    </source>
</evidence>
<evidence type="ECO:0000256" key="10">
    <source>
        <dbReference type="PIRSR" id="PIRSR000112-2"/>
    </source>
</evidence>
<dbReference type="EC" id="1.1.1.6" evidence="6"/>
<evidence type="ECO:0000256" key="2">
    <source>
        <dbReference type="ARBA" id="ARBA00022723"/>
    </source>
</evidence>
<feature type="binding site" evidence="11">
    <location>
        <position position="129"/>
    </location>
    <ligand>
        <name>NAD(+)</name>
        <dbReference type="ChEBI" id="CHEBI:57540"/>
    </ligand>
</feature>
<dbReference type="Pfam" id="PF00465">
    <property type="entry name" value="Fe-ADH"/>
    <property type="match status" value="1"/>
</dbReference>
<evidence type="ECO:0000256" key="3">
    <source>
        <dbReference type="ARBA" id="ARBA00023002"/>
    </source>
</evidence>
<dbReference type="AlphaFoldDB" id="A0A4R1R810"/>
<dbReference type="Gene3D" id="1.20.1090.10">
    <property type="entry name" value="Dehydroquinate synthase-like - alpha domain"/>
    <property type="match status" value="1"/>
</dbReference>
<evidence type="ECO:0000256" key="11">
    <source>
        <dbReference type="PIRSR" id="PIRSR000112-3"/>
    </source>
</evidence>
<dbReference type="Gene3D" id="3.40.50.1970">
    <property type="match status" value="1"/>
</dbReference>
<feature type="domain" description="Alcohol dehydrogenase iron-type/glycerol dehydrogenase GldA" evidence="12">
    <location>
        <begin position="13"/>
        <end position="158"/>
    </location>
</feature>
<dbReference type="InterPro" id="IPR016205">
    <property type="entry name" value="Glycerol_DH"/>
</dbReference>
<evidence type="ECO:0000313" key="14">
    <source>
        <dbReference type="Proteomes" id="UP000295184"/>
    </source>
</evidence>
<evidence type="ECO:0000256" key="9">
    <source>
        <dbReference type="PIRSR" id="PIRSR000112-1"/>
    </source>
</evidence>
<feature type="binding site" evidence="9">
    <location>
        <position position="258"/>
    </location>
    <ligand>
        <name>glycerol</name>
        <dbReference type="ChEBI" id="CHEBI:17754"/>
    </ligand>
</feature>
<comment type="catalytic activity">
    <reaction evidence="8">
        <text>glycerol + NAD(+) = dihydroxyacetone + NADH + H(+)</text>
        <dbReference type="Rhea" id="RHEA:13769"/>
        <dbReference type="ChEBI" id="CHEBI:15378"/>
        <dbReference type="ChEBI" id="CHEBI:16016"/>
        <dbReference type="ChEBI" id="CHEBI:17754"/>
        <dbReference type="ChEBI" id="CHEBI:57540"/>
        <dbReference type="ChEBI" id="CHEBI:57945"/>
        <dbReference type="EC" id="1.1.1.6"/>
    </reaction>
</comment>
<protein>
    <recommendedName>
        <fullName evidence="7">Glycerol dehydrogenase</fullName>
        <ecNumber evidence="6">1.1.1.6</ecNumber>
    </recommendedName>
</protein>
<feature type="binding site" evidence="11">
    <location>
        <position position="135"/>
    </location>
    <ligand>
        <name>NAD(+)</name>
        <dbReference type="ChEBI" id="CHEBI:57540"/>
    </ligand>
</feature>
<evidence type="ECO:0000256" key="1">
    <source>
        <dbReference type="ARBA" id="ARBA00007358"/>
    </source>
</evidence>
<evidence type="ECO:0000313" key="13">
    <source>
        <dbReference type="EMBL" id="TCL61670.1"/>
    </source>
</evidence>
<dbReference type="STRING" id="1650663.GCA_001486665_01728"/>